<evidence type="ECO:0000313" key="1">
    <source>
        <dbReference type="EMBL" id="KAJ6640996.1"/>
    </source>
</evidence>
<dbReference type="Proteomes" id="UP001151699">
    <property type="component" value="Chromosome B"/>
</dbReference>
<gene>
    <name evidence="1" type="ORF">Bhyg_05929</name>
</gene>
<evidence type="ECO:0000313" key="2">
    <source>
        <dbReference type="Proteomes" id="UP001151699"/>
    </source>
</evidence>
<accession>A0A9Q0N0J1</accession>
<dbReference type="EMBL" id="WJQU01000002">
    <property type="protein sequence ID" value="KAJ6640996.1"/>
    <property type="molecule type" value="Genomic_DNA"/>
</dbReference>
<dbReference type="AlphaFoldDB" id="A0A9Q0N0J1"/>
<keyword evidence="2" id="KW-1185">Reference proteome</keyword>
<protein>
    <submittedName>
        <fullName evidence="1">Uncharacterized protein</fullName>
    </submittedName>
</protein>
<sequence length="81" mass="9622">MQSESIKVTHWVTLYGTHLIRPCFRVIFKPFSLKPDPNDRHVLTPIMLSKTLALKINTEMALENRWNWCENTLEWSGKYVF</sequence>
<name>A0A9Q0N0J1_9DIPT</name>
<proteinExistence type="predicted"/>
<reference evidence="1" key="1">
    <citation type="submission" date="2022-07" db="EMBL/GenBank/DDBJ databases">
        <authorList>
            <person name="Trinca V."/>
            <person name="Uliana J.V.C."/>
            <person name="Torres T.T."/>
            <person name="Ward R.J."/>
            <person name="Monesi N."/>
        </authorList>
    </citation>
    <scope>NUCLEOTIDE SEQUENCE</scope>
    <source>
        <strain evidence="1">HSMRA1968</strain>
        <tissue evidence="1">Whole embryos</tissue>
    </source>
</reference>
<comment type="caution">
    <text evidence="1">The sequence shown here is derived from an EMBL/GenBank/DDBJ whole genome shotgun (WGS) entry which is preliminary data.</text>
</comment>
<organism evidence="1 2">
    <name type="scientific">Pseudolycoriella hygida</name>
    <dbReference type="NCBI Taxonomy" id="35572"/>
    <lineage>
        <taxon>Eukaryota</taxon>
        <taxon>Metazoa</taxon>
        <taxon>Ecdysozoa</taxon>
        <taxon>Arthropoda</taxon>
        <taxon>Hexapoda</taxon>
        <taxon>Insecta</taxon>
        <taxon>Pterygota</taxon>
        <taxon>Neoptera</taxon>
        <taxon>Endopterygota</taxon>
        <taxon>Diptera</taxon>
        <taxon>Nematocera</taxon>
        <taxon>Sciaroidea</taxon>
        <taxon>Sciaridae</taxon>
        <taxon>Pseudolycoriella</taxon>
    </lineage>
</organism>